<dbReference type="Gene3D" id="2.130.10.10">
    <property type="entry name" value="YVTN repeat-like/Quinoprotein amine dehydrogenase"/>
    <property type="match status" value="4"/>
</dbReference>
<dbReference type="Pfam" id="PF00400">
    <property type="entry name" value="WD40"/>
    <property type="match status" value="4"/>
</dbReference>
<feature type="region of interest" description="Disordered" evidence="4">
    <location>
        <begin position="30"/>
        <end position="55"/>
    </location>
</feature>
<evidence type="ECO:0000256" key="5">
    <source>
        <dbReference type="SAM" id="SignalP"/>
    </source>
</evidence>
<dbReference type="PROSITE" id="PS50082">
    <property type="entry name" value="WD_REPEATS_2"/>
    <property type="match status" value="4"/>
</dbReference>
<sequence length="914" mass="97504">MFARSLRLVGVLPAAPLLGLLACGGAPPAPLPSPQSSVAKTNPTPPPTPATPCDTADALRKKVPALLGKGKLDRAARVLARVRELCPEPAPEVLAEDLTTSAELAVELSDFMSAYTLAAKLLRIPGVSDAHKQRWKTARAAADKAEKKLASLSAPDITKVALPLVVQADSLAAKGDEASLRAAREAYLGAFAAHPNGQAALGAALVTRRLGDAVEAQKLFDRTLGLLARTEKRTPVAVLPNHSLLPRSLDWSSDGRYLTFSQSEDGVDTEFSLFDAETGREHLHLYRSATLWDPIALSNDGKLLGVKTSGTGFFLDVSSRLVVREFDHFPSAKDGSFFSPDLTRLVFLEDNTPFVLDVSAPSSSKIPIKDGLPGEDEATWPTGNQRLSPDGKTLAILYSDDKVRLCDIEKRRVSATLSPNGAIWRMAFSRDGKTFATASEKNDVQIWDTRSGAAKKTISFGADTYISTLALSPDGSLFATDFVREVSVWDAKTGSVQTKLEEFEYGGDLAFSPDGRRLATTCVSGPVCVVDATNGALVKKIALKDEGLRSVLISPDGKTLFAQPYDDTLRVLDLEKGTLLRTSSLPDDLGRITLSGNGKLLGAAGNRMRVWNAQTGATVREEKLKDSPWDFALSPDGSWAAVGAGDAILLFSLTTTNAPARPLLGHTGPVEALAFSPDGKRLASGSRDKSVRIWDVAAGTETFHLPGHGNAVTAVAFSPDGNLLASGSDDKSARVWDAATGTSRQTFLDKHASITESVKDIAFSPDGKHLAVGGSRNTLRLWDLATGEPRAMQKPGASLDSLAFTPDGEWLVTSWHNGTILFQRPTGEGPTASIHFLAQEDVATVLDGEGHVDFFGKNPCAARARLQCRAGRFGMPFELCEERAFTSGLFARILAGKPAEGDPSHEDDPPRCAR</sequence>
<dbReference type="SMART" id="SM00320">
    <property type="entry name" value="WD40"/>
    <property type="match status" value="12"/>
</dbReference>
<dbReference type="InterPro" id="IPR015943">
    <property type="entry name" value="WD40/YVTN_repeat-like_dom_sf"/>
</dbReference>
<keyword evidence="7" id="KW-1185">Reference proteome</keyword>
<dbReference type="InterPro" id="IPR001680">
    <property type="entry name" value="WD40_rpt"/>
</dbReference>
<feature type="repeat" description="WD" evidence="3">
    <location>
        <begin position="416"/>
        <end position="457"/>
    </location>
</feature>
<dbReference type="InterPro" id="IPR019775">
    <property type="entry name" value="WD40_repeat_CS"/>
</dbReference>
<evidence type="ECO:0000256" key="4">
    <source>
        <dbReference type="SAM" id="MobiDB-lite"/>
    </source>
</evidence>
<keyword evidence="1 3" id="KW-0853">WD repeat</keyword>
<feature type="repeat" description="WD" evidence="3">
    <location>
        <begin position="751"/>
        <end position="792"/>
    </location>
</feature>
<name>A0A4U1JK72_9BACT</name>
<dbReference type="Proteomes" id="UP000309215">
    <property type="component" value="Unassembled WGS sequence"/>
</dbReference>
<feature type="signal peptide" evidence="5">
    <location>
        <begin position="1"/>
        <end position="28"/>
    </location>
</feature>
<dbReference type="PROSITE" id="PS00678">
    <property type="entry name" value="WD_REPEATS_1"/>
    <property type="match status" value="2"/>
</dbReference>
<reference evidence="6 7" key="1">
    <citation type="submission" date="2019-04" db="EMBL/GenBank/DDBJ databases">
        <authorList>
            <person name="Li Y."/>
            <person name="Wang J."/>
        </authorList>
    </citation>
    <scope>NUCLEOTIDE SEQUENCE [LARGE SCALE GENOMIC DNA]</scope>
    <source>
        <strain evidence="6 7">DSM 14668</strain>
    </source>
</reference>
<dbReference type="PANTHER" id="PTHR19848:SF8">
    <property type="entry name" value="F-BOX AND WD REPEAT DOMAIN CONTAINING 7"/>
    <property type="match status" value="1"/>
</dbReference>
<dbReference type="InterPro" id="IPR020472">
    <property type="entry name" value="WD40_PAC1"/>
</dbReference>
<accession>A0A4U1JK72</accession>
<dbReference type="AlphaFoldDB" id="A0A4U1JK72"/>
<dbReference type="EMBL" id="SSMQ01000001">
    <property type="protein sequence ID" value="TKD13015.1"/>
    <property type="molecule type" value="Genomic_DNA"/>
</dbReference>
<evidence type="ECO:0000313" key="6">
    <source>
        <dbReference type="EMBL" id="TKD13015.1"/>
    </source>
</evidence>
<evidence type="ECO:0000256" key="2">
    <source>
        <dbReference type="ARBA" id="ARBA00022737"/>
    </source>
</evidence>
<evidence type="ECO:0000256" key="3">
    <source>
        <dbReference type="PROSITE-ProRule" id="PRU00221"/>
    </source>
</evidence>
<proteinExistence type="predicted"/>
<protein>
    <submittedName>
        <fullName evidence="6">Uncharacterized protein</fullName>
    </submittedName>
</protein>
<dbReference type="SUPFAM" id="SSF50998">
    <property type="entry name" value="Quinoprotein alcohol dehydrogenase-like"/>
    <property type="match status" value="2"/>
</dbReference>
<dbReference type="CDD" id="cd00200">
    <property type="entry name" value="WD40"/>
    <property type="match status" value="1"/>
</dbReference>
<feature type="repeat" description="WD" evidence="3">
    <location>
        <begin position="663"/>
        <end position="704"/>
    </location>
</feature>
<dbReference type="InterPro" id="IPR011047">
    <property type="entry name" value="Quinoprotein_ADH-like_sf"/>
</dbReference>
<organism evidence="6 7">
    <name type="scientific">Polyangium fumosum</name>
    <dbReference type="NCBI Taxonomy" id="889272"/>
    <lineage>
        <taxon>Bacteria</taxon>
        <taxon>Pseudomonadati</taxon>
        <taxon>Myxococcota</taxon>
        <taxon>Polyangia</taxon>
        <taxon>Polyangiales</taxon>
        <taxon>Polyangiaceae</taxon>
        <taxon>Polyangium</taxon>
    </lineage>
</organism>
<dbReference type="PRINTS" id="PR00320">
    <property type="entry name" value="GPROTEINBRPT"/>
</dbReference>
<evidence type="ECO:0000256" key="1">
    <source>
        <dbReference type="ARBA" id="ARBA00022574"/>
    </source>
</evidence>
<keyword evidence="5" id="KW-0732">Signal</keyword>
<dbReference type="PROSITE" id="PS50294">
    <property type="entry name" value="WD_REPEATS_REGION"/>
    <property type="match status" value="3"/>
</dbReference>
<dbReference type="PANTHER" id="PTHR19848">
    <property type="entry name" value="WD40 REPEAT PROTEIN"/>
    <property type="match status" value="1"/>
</dbReference>
<feature type="repeat" description="WD" evidence="3">
    <location>
        <begin position="705"/>
        <end position="746"/>
    </location>
</feature>
<feature type="chain" id="PRO_5020796174" evidence="5">
    <location>
        <begin position="29"/>
        <end position="914"/>
    </location>
</feature>
<dbReference type="PROSITE" id="PS51257">
    <property type="entry name" value="PROKAR_LIPOPROTEIN"/>
    <property type="match status" value="1"/>
</dbReference>
<gene>
    <name evidence="6" type="ORF">E8A74_00165</name>
</gene>
<dbReference type="RefSeq" id="WP_136926831.1">
    <property type="nucleotide sequence ID" value="NZ_SSMQ01000001.1"/>
</dbReference>
<evidence type="ECO:0000313" key="7">
    <source>
        <dbReference type="Proteomes" id="UP000309215"/>
    </source>
</evidence>
<dbReference type="OrthoDB" id="5391607at2"/>
<keyword evidence="2" id="KW-0677">Repeat</keyword>
<comment type="caution">
    <text evidence="6">The sequence shown here is derived from an EMBL/GenBank/DDBJ whole genome shotgun (WGS) entry which is preliminary data.</text>
</comment>